<accession>A0A2Z6R8D1</accession>
<keyword evidence="2" id="KW-1185">Reference proteome</keyword>
<evidence type="ECO:0000313" key="2">
    <source>
        <dbReference type="Proteomes" id="UP000247702"/>
    </source>
</evidence>
<reference evidence="1 2" key="1">
    <citation type="submission" date="2017-11" db="EMBL/GenBank/DDBJ databases">
        <title>The genome of Rhizophagus clarus HR1 reveals common genetic basis of auxotrophy among arbuscular mycorrhizal fungi.</title>
        <authorList>
            <person name="Kobayashi Y."/>
        </authorList>
    </citation>
    <scope>NUCLEOTIDE SEQUENCE [LARGE SCALE GENOMIC DNA]</scope>
    <source>
        <strain evidence="1 2">HR1</strain>
    </source>
</reference>
<gene>
    <name evidence="1" type="ORF">RclHR1_01560004</name>
</gene>
<name>A0A2Z6R8D1_9GLOM</name>
<dbReference type="AlphaFoldDB" id="A0A2Z6R8D1"/>
<sequence>MTKQPSQKMDETTCEGFPNTVEYSSQWKKKNNTREAKELGVLKRQFMYDDRKKKEIPSTYDKYYIRNTEQSNKKIYGWSLGSLNINKTFSTNVFNVGGNERYGCRIESEKYEKYENNETSGYCPANATRIKSLQRVLGELCRISAVGSTIGTRWGPCRFLYPHLHVRKGGRLELMHKMLEGNGLDGLCRSCSSSPMVVEVIANEYKRNVFAFYINHGHCEVSNINCIEPGSNLDYIDEVQEYNDWYIVATWKYF</sequence>
<proteinExistence type="predicted"/>
<protein>
    <submittedName>
        <fullName evidence="1">Uncharacterized protein</fullName>
    </submittedName>
</protein>
<evidence type="ECO:0000313" key="1">
    <source>
        <dbReference type="EMBL" id="GBB88968.1"/>
    </source>
</evidence>
<dbReference type="Proteomes" id="UP000247702">
    <property type="component" value="Unassembled WGS sequence"/>
</dbReference>
<comment type="caution">
    <text evidence="1">The sequence shown here is derived from an EMBL/GenBank/DDBJ whole genome shotgun (WGS) entry which is preliminary data.</text>
</comment>
<dbReference type="EMBL" id="BEXD01000624">
    <property type="protein sequence ID" value="GBB88968.1"/>
    <property type="molecule type" value="Genomic_DNA"/>
</dbReference>
<organism evidence="1 2">
    <name type="scientific">Rhizophagus clarus</name>
    <dbReference type="NCBI Taxonomy" id="94130"/>
    <lineage>
        <taxon>Eukaryota</taxon>
        <taxon>Fungi</taxon>
        <taxon>Fungi incertae sedis</taxon>
        <taxon>Mucoromycota</taxon>
        <taxon>Glomeromycotina</taxon>
        <taxon>Glomeromycetes</taxon>
        <taxon>Glomerales</taxon>
        <taxon>Glomeraceae</taxon>
        <taxon>Rhizophagus</taxon>
    </lineage>
</organism>